<accession>A0ABV6R9K4</accession>
<feature type="transmembrane region" description="Helical" evidence="5">
    <location>
        <begin position="228"/>
        <end position="247"/>
    </location>
</feature>
<dbReference type="InterPro" id="IPR002523">
    <property type="entry name" value="MgTranspt_CorA/ZnTranspt_ZntB"/>
</dbReference>
<reference evidence="6 7" key="1">
    <citation type="submission" date="2024-09" db="EMBL/GenBank/DDBJ databases">
        <authorList>
            <person name="Sun Q."/>
            <person name="Mori K."/>
        </authorList>
    </citation>
    <scope>NUCLEOTIDE SEQUENCE [LARGE SCALE GENOMIC DNA]</scope>
    <source>
        <strain evidence="6 7">CICC 10874</strain>
    </source>
</reference>
<feature type="transmembrane region" description="Helical" evidence="5">
    <location>
        <begin position="259"/>
        <end position="281"/>
    </location>
</feature>
<dbReference type="Pfam" id="PF01544">
    <property type="entry name" value="CorA"/>
    <property type="match status" value="1"/>
</dbReference>
<gene>
    <name evidence="6" type="ORF">ACFFF6_06890</name>
</gene>
<dbReference type="SUPFAM" id="SSF144083">
    <property type="entry name" value="Magnesium transport protein CorA, transmembrane region"/>
    <property type="match status" value="1"/>
</dbReference>
<organism evidence="6 7">
    <name type="scientific">Brachybacterium hainanense</name>
    <dbReference type="NCBI Taxonomy" id="1541174"/>
    <lineage>
        <taxon>Bacteria</taxon>
        <taxon>Bacillati</taxon>
        <taxon>Actinomycetota</taxon>
        <taxon>Actinomycetes</taxon>
        <taxon>Micrococcales</taxon>
        <taxon>Dermabacteraceae</taxon>
        <taxon>Brachybacterium</taxon>
    </lineage>
</organism>
<proteinExistence type="predicted"/>
<name>A0ABV6R9K4_9MICO</name>
<evidence type="ECO:0000313" key="7">
    <source>
        <dbReference type="Proteomes" id="UP001589793"/>
    </source>
</evidence>
<keyword evidence="2 5" id="KW-0812">Transmembrane</keyword>
<sequence length="288" mass="30923">MLIAERSEDVQQPVDGPLCVLAASLEDPQAVAAAALLALELPRHPSAPRRPSAAVLGEQIDLALFVLGPDQRVQGLQLFARPAGLLVVGPAEAVDQIRAPLGLEHEDAMSALVAVTLAVARRGEQALDQLDDECRVLQEGTAGYTSSPERRTMGRMRAHLFHLEQIQAAQAALLAPDEELAQSLGAPHRRLLRRAATVFDANRALVARLYAMLGDVLAEQDTIVSERLTLVATIFLPLTLATGFFGMNFGWLTERIGGTWAFLGLGVVGPGLLTLLTLLLVRRLTRSS</sequence>
<comment type="subcellular location">
    <subcellularLocation>
        <location evidence="1">Membrane</location>
        <topology evidence="1">Multi-pass membrane protein</topology>
    </subcellularLocation>
</comment>
<evidence type="ECO:0000256" key="2">
    <source>
        <dbReference type="ARBA" id="ARBA00022692"/>
    </source>
</evidence>
<evidence type="ECO:0000313" key="6">
    <source>
        <dbReference type="EMBL" id="MFC0673676.1"/>
    </source>
</evidence>
<evidence type="ECO:0000256" key="3">
    <source>
        <dbReference type="ARBA" id="ARBA00022989"/>
    </source>
</evidence>
<keyword evidence="7" id="KW-1185">Reference proteome</keyword>
<evidence type="ECO:0000256" key="5">
    <source>
        <dbReference type="SAM" id="Phobius"/>
    </source>
</evidence>
<evidence type="ECO:0000256" key="4">
    <source>
        <dbReference type="ARBA" id="ARBA00023136"/>
    </source>
</evidence>
<keyword evidence="4 5" id="KW-0472">Membrane</keyword>
<evidence type="ECO:0000256" key="1">
    <source>
        <dbReference type="ARBA" id="ARBA00004141"/>
    </source>
</evidence>
<dbReference type="EMBL" id="JBHLSV010000006">
    <property type="protein sequence ID" value="MFC0673676.1"/>
    <property type="molecule type" value="Genomic_DNA"/>
</dbReference>
<dbReference type="InterPro" id="IPR045863">
    <property type="entry name" value="CorA_TM1_TM2"/>
</dbReference>
<dbReference type="Proteomes" id="UP001589793">
    <property type="component" value="Unassembled WGS sequence"/>
</dbReference>
<dbReference type="RefSeq" id="WP_376979439.1">
    <property type="nucleotide sequence ID" value="NZ_JBHLSV010000006.1"/>
</dbReference>
<protein>
    <submittedName>
        <fullName evidence="6">CorA family divalent cation transporter</fullName>
    </submittedName>
</protein>
<dbReference type="Gene3D" id="1.20.58.340">
    <property type="entry name" value="Magnesium transport protein CorA, transmembrane region"/>
    <property type="match status" value="1"/>
</dbReference>
<keyword evidence="3 5" id="KW-1133">Transmembrane helix</keyword>
<comment type="caution">
    <text evidence="6">The sequence shown here is derived from an EMBL/GenBank/DDBJ whole genome shotgun (WGS) entry which is preliminary data.</text>
</comment>